<name>A0A8J6A2L8_9ROSI</name>
<evidence type="ECO:0000313" key="2">
    <source>
        <dbReference type="EMBL" id="KAG8503629.1"/>
    </source>
</evidence>
<dbReference type="Proteomes" id="UP000701853">
    <property type="component" value="Chromosome 1"/>
</dbReference>
<proteinExistence type="predicted"/>
<reference evidence="2 3" key="1">
    <citation type="journal article" date="2021" name="bioRxiv">
        <title>The Gossypium anomalum genome as a resource for cotton improvement and evolutionary analysis of hybrid incompatibility.</title>
        <authorList>
            <person name="Grover C.E."/>
            <person name="Yuan D."/>
            <person name="Arick M.A."/>
            <person name="Miller E.R."/>
            <person name="Hu G."/>
            <person name="Peterson D.G."/>
            <person name="Wendel J.F."/>
            <person name="Udall J.A."/>
        </authorList>
    </citation>
    <scope>NUCLEOTIDE SEQUENCE [LARGE SCALE GENOMIC DNA]</scope>
    <source>
        <strain evidence="2">JFW-Udall</strain>
        <tissue evidence="2">Leaf</tissue>
    </source>
</reference>
<evidence type="ECO:0000259" key="1">
    <source>
        <dbReference type="Pfam" id="PF13966"/>
    </source>
</evidence>
<evidence type="ECO:0000313" key="3">
    <source>
        <dbReference type="Proteomes" id="UP000701853"/>
    </source>
</evidence>
<dbReference type="OrthoDB" id="1001830at2759"/>
<dbReference type="InterPro" id="IPR026960">
    <property type="entry name" value="RVT-Znf"/>
</dbReference>
<dbReference type="AlphaFoldDB" id="A0A8J6A2L8"/>
<feature type="domain" description="Reverse transcriptase zinc-binding" evidence="1">
    <location>
        <begin position="63"/>
        <end position="133"/>
    </location>
</feature>
<accession>A0A8J6A2L8</accession>
<organism evidence="2 3">
    <name type="scientific">Gossypium anomalum</name>
    <dbReference type="NCBI Taxonomy" id="47600"/>
    <lineage>
        <taxon>Eukaryota</taxon>
        <taxon>Viridiplantae</taxon>
        <taxon>Streptophyta</taxon>
        <taxon>Embryophyta</taxon>
        <taxon>Tracheophyta</taxon>
        <taxon>Spermatophyta</taxon>
        <taxon>Magnoliopsida</taxon>
        <taxon>eudicotyledons</taxon>
        <taxon>Gunneridae</taxon>
        <taxon>Pentapetalae</taxon>
        <taxon>rosids</taxon>
        <taxon>malvids</taxon>
        <taxon>Malvales</taxon>
        <taxon>Malvaceae</taxon>
        <taxon>Malvoideae</taxon>
        <taxon>Gossypium</taxon>
    </lineage>
</organism>
<protein>
    <recommendedName>
        <fullName evidence="1">Reverse transcriptase zinc-binding domain-containing protein</fullName>
    </recommendedName>
</protein>
<keyword evidence="3" id="KW-1185">Reference proteome</keyword>
<sequence>MNDLIPDSMMVEDLIERDSRQWNKGLIHNTFSEIDAERILRIPLVRVVHEDFQVWKGEVSGDYSVRSAYKLLLQQSMDPNLLLEHTTYRHFYKKIWGLQLPTKLKITFWRCSKNYIPTLCNLYYKQLSNETVCSKRADLTDFKACF</sequence>
<dbReference type="Pfam" id="PF13966">
    <property type="entry name" value="zf-RVT"/>
    <property type="match status" value="1"/>
</dbReference>
<dbReference type="EMBL" id="JAHUZN010000001">
    <property type="protein sequence ID" value="KAG8503629.1"/>
    <property type="molecule type" value="Genomic_DNA"/>
</dbReference>
<gene>
    <name evidence="2" type="ORF">CXB51_001809</name>
</gene>
<comment type="caution">
    <text evidence="2">The sequence shown here is derived from an EMBL/GenBank/DDBJ whole genome shotgun (WGS) entry which is preliminary data.</text>
</comment>